<protein>
    <recommendedName>
        <fullName evidence="2">DUF4220 domain-containing protein</fullName>
    </recommendedName>
</protein>
<dbReference type="PANTHER" id="PTHR31325">
    <property type="entry name" value="OS01G0798800 PROTEIN-RELATED"/>
    <property type="match status" value="1"/>
</dbReference>
<dbReference type="Proteomes" id="UP000187203">
    <property type="component" value="Unassembled WGS sequence"/>
</dbReference>
<dbReference type="Pfam" id="PF13968">
    <property type="entry name" value="DUF4220"/>
    <property type="match status" value="1"/>
</dbReference>
<feature type="transmembrane region" description="Helical" evidence="1">
    <location>
        <begin position="348"/>
        <end position="366"/>
    </location>
</feature>
<gene>
    <name evidence="3" type="ORF">COLO4_31730</name>
</gene>
<proteinExistence type="predicted"/>
<keyword evidence="1" id="KW-0472">Membrane</keyword>
<evidence type="ECO:0000313" key="3">
    <source>
        <dbReference type="EMBL" id="OMO64917.1"/>
    </source>
</evidence>
<evidence type="ECO:0000259" key="2">
    <source>
        <dbReference type="Pfam" id="PF13968"/>
    </source>
</evidence>
<keyword evidence="1" id="KW-1133">Transmembrane helix</keyword>
<feature type="transmembrane region" description="Helical" evidence="1">
    <location>
        <begin position="27"/>
        <end position="46"/>
    </location>
</feature>
<feature type="transmembrane region" description="Helical" evidence="1">
    <location>
        <begin position="58"/>
        <end position="79"/>
    </location>
</feature>
<dbReference type="OrthoDB" id="624036at2759"/>
<evidence type="ECO:0000313" key="4">
    <source>
        <dbReference type="Proteomes" id="UP000187203"/>
    </source>
</evidence>
<dbReference type="EMBL" id="AWUE01020869">
    <property type="protein sequence ID" value="OMO64917.1"/>
    <property type="molecule type" value="Genomic_DNA"/>
</dbReference>
<dbReference type="STRING" id="93759.A0A1R3H3M0"/>
<sequence>MIINMVSVNITFTNALQLSHNALVKRLALIEIWVFLAMVAIAILIVCGTARRRRRGTIFSFTVWTAYVLSTQILTYAIGLMHTAQFRNELFALWAIFLLILYGSSDSFSAFTLEDNEQWSKYTAEVIIQSLWVGSFVGLYAFTPQSHFKWNILVLFACLLYKVEERDQAFRMASKSSIARHTKLIADFMASEHDISIEDELDPNYMCRYNYLVTGDVSTLYTVKRPLYHHHLLITDEVITIKKIWRCKGRLLSPTGDPEHRLKDTCLSFALYRLLCRRFGGYSFAECKLEKTWNLIRYGLLSKEGDYERAFRVVEEELSFLFDLFYTKYAVMFKEGGYKLLKSRAADLAFFIIGCLVAINILRDYKPSDDDFNLFTAGGRVNIDKLLTGVVIIGICIMEIIQLILIMVSNWSKVMWICRYVKDESLQKNELFELFMKFICCRRISKPWERKLGQYSFLKSFNHEPNCFHYIIYKLSDGIVSLPRVGQKENRSIALPGLVTKAVILSLRNNGPRLSNGKQSLERNQIGNELSWACELETTTHVIIIWHIATSLCRIEFAGKASKLGSDNFMVATSLSDYCAYLMVFAPRLLPGHAVVTEFIFDQEVKEARKLLEGCKSESEKYERLMNLCQGGEVIEDSTLTERGALLAKQLIQHIEDESFRWKVLADFWAELMLFVAPSDDVTAHAQHLAKGGEFITHLWALLSHAGILKQDQTQTVAA</sequence>
<evidence type="ECO:0000256" key="1">
    <source>
        <dbReference type="SAM" id="Phobius"/>
    </source>
</evidence>
<feature type="domain" description="DUF4220" evidence="2">
    <location>
        <begin position="64"/>
        <end position="459"/>
    </location>
</feature>
<name>A0A1R3H3M0_9ROSI</name>
<comment type="caution">
    <text evidence="3">The sequence shown here is derived from an EMBL/GenBank/DDBJ whole genome shotgun (WGS) entry which is preliminary data.</text>
</comment>
<organism evidence="3 4">
    <name type="scientific">Corchorus olitorius</name>
    <dbReference type="NCBI Taxonomy" id="93759"/>
    <lineage>
        <taxon>Eukaryota</taxon>
        <taxon>Viridiplantae</taxon>
        <taxon>Streptophyta</taxon>
        <taxon>Embryophyta</taxon>
        <taxon>Tracheophyta</taxon>
        <taxon>Spermatophyta</taxon>
        <taxon>Magnoliopsida</taxon>
        <taxon>eudicotyledons</taxon>
        <taxon>Gunneridae</taxon>
        <taxon>Pentapetalae</taxon>
        <taxon>rosids</taxon>
        <taxon>malvids</taxon>
        <taxon>Malvales</taxon>
        <taxon>Malvaceae</taxon>
        <taxon>Grewioideae</taxon>
        <taxon>Apeibeae</taxon>
        <taxon>Corchorus</taxon>
    </lineage>
</organism>
<dbReference type="InterPro" id="IPR025315">
    <property type="entry name" value="DUF4220"/>
</dbReference>
<feature type="transmembrane region" description="Helical" evidence="1">
    <location>
        <begin position="386"/>
        <end position="408"/>
    </location>
</feature>
<keyword evidence="1" id="KW-0812">Transmembrane</keyword>
<dbReference type="Pfam" id="PF04578">
    <property type="entry name" value="DUF594"/>
    <property type="match status" value="1"/>
</dbReference>
<accession>A0A1R3H3M0</accession>
<dbReference type="AlphaFoldDB" id="A0A1R3H3M0"/>
<dbReference type="InterPro" id="IPR007658">
    <property type="entry name" value="DUF594"/>
</dbReference>
<keyword evidence="4" id="KW-1185">Reference proteome</keyword>
<reference evidence="4" key="1">
    <citation type="submission" date="2013-09" db="EMBL/GenBank/DDBJ databases">
        <title>Corchorus olitorius genome sequencing.</title>
        <authorList>
            <person name="Alam M."/>
            <person name="Haque M.S."/>
            <person name="Islam M.S."/>
            <person name="Emdad E.M."/>
            <person name="Islam M.M."/>
            <person name="Ahmed B."/>
            <person name="Halim A."/>
            <person name="Hossen Q.M.M."/>
            <person name="Hossain M.Z."/>
            <person name="Ahmed R."/>
            <person name="Khan M.M."/>
            <person name="Islam R."/>
            <person name="Rashid M.M."/>
            <person name="Khan S.A."/>
            <person name="Rahman M.S."/>
            <person name="Alam M."/>
            <person name="Yahiya A.S."/>
            <person name="Khan M.S."/>
            <person name="Azam M.S."/>
            <person name="Haque T."/>
            <person name="Lashkar M.Z.H."/>
            <person name="Akhand A.I."/>
            <person name="Morshed G."/>
            <person name="Roy S."/>
            <person name="Uddin K.S."/>
            <person name="Rabeya T."/>
            <person name="Hossain A.S."/>
            <person name="Chowdhury A."/>
            <person name="Snigdha A.R."/>
            <person name="Mortoza M.S."/>
            <person name="Matin S.A."/>
            <person name="Hoque S.M.E."/>
            <person name="Islam M.K."/>
            <person name="Roy D.K."/>
            <person name="Haider R."/>
            <person name="Moosa M.M."/>
            <person name="Elias S.M."/>
            <person name="Hasan A.M."/>
            <person name="Jahan S."/>
            <person name="Shafiuddin M."/>
            <person name="Mahmood N."/>
            <person name="Shommy N.S."/>
        </authorList>
    </citation>
    <scope>NUCLEOTIDE SEQUENCE [LARGE SCALE GENOMIC DNA]</scope>
    <source>
        <strain evidence="4">cv. O-4</strain>
    </source>
</reference>
<feature type="transmembrane region" description="Helical" evidence="1">
    <location>
        <begin position="91"/>
        <end position="111"/>
    </location>
</feature>